<proteinExistence type="predicted"/>
<name>A0A068RKW4_9FUNG</name>
<accession>A0A068RKW4</accession>
<evidence type="ECO:0000313" key="2">
    <source>
        <dbReference type="EMBL" id="CDH50619.1"/>
    </source>
</evidence>
<dbReference type="AlphaFoldDB" id="A0A068RKW4"/>
<keyword evidence="1" id="KW-0732">Signal</keyword>
<feature type="signal peptide" evidence="1">
    <location>
        <begin position="1"/>
        <end position="20"/>
    </location>
</feature>
<evidence type="ECO:0000256" key="1">
    <source>
        <dbReference type="SAM" id="SignalP"/>
    </source>
</evidence>
<sequence>MRFTAISLATIACLIATAQAAPPPQLAPLALGKRVLGGDALSAVDGKGVGGATSGLGGCSNPAPAGPNGYPTVDPSVTSPKGVVQSLVVSLYPGLSKTTEQVDELVAAVLGALGADKLADGVLGGGLGVVNDLAQKLGLEVGCIVQTIKETVESVLGADKAKDLEAAGGDAASSSQQ</sequence>
<organism evidence="2 3">
    <name type="scientific">Lichtheimia corymbifera JMRC:FSU:9682</name>
    <dbReference type="NCBI Taxonomy" id="1263082"/>
    <lineage>
        <taxon>Eukaryota</taxon>
        <taxon>Fungi</taxon>
        <taxon>Fungi incertae sedis</taxon>
        <taxon>Mucoromycota</taxon>
        <taxon>Mucoromycotina</taxon>
        <taxon>Mucoromycetes</taxon>
        <taxon>Mucorales</taxon>
        <taxon>Lichtheimiaceae</taxon>
        <taxon>Lichtheimia</taxon>
    </lineage>
</organism>
<dbReference type="Proteomes" id="UP000027586">
    <property type="component" value="Unassembled WGS sequence"/>
</dbReference>
<comment type="caution">
    <text evidence="2">The sequence shown here is derived from an EMBL/GenBank/DDBJ whole genome shotgun (WGS) entry which is preliminary data.</text>
</comment>
<evidence type="ECO:0000313" key="3">
    <source>
        <dbReference type="Proteomes" id="UP000027586"/>
    </source>
</evidence>
<keyword evidence="3" id="KW-1185">Reference proteome</keyword>
<reference evidence="2" key="1">
    <citation type="submission" date="2013-08" db="EMBL/GenBank/DDBJ databases">
        <title>Gene expansion shapes genome architecture in the human pathogen Lichtheimia corymbifera: an evolutionary genomics analysis in the ancient terrestrial Mucorales (Mucoromycotina).</title>
        <authorList>
            <person name="Schwartze V.U."/>
            <person name="Winter S."/>
            <person name="Shelest E."/>
            <person name="Marcet-Houben M."/>
            <person name="Horn F."/>
            <person name="Wehner S."/>
            <person name="Hoffmann K."/>
            <person name="Riege K."/>
            <person name="Sammeth M."/>
            <person name="Nowrousian M."/>
            <person name="Valiante V."/>
            <person name="Linde J."/>
            <person name="Jacobsen I.D."/>
            <person name="Marz M."/>
            <person name="Brakhage A.A."/>
            <person name="Gabaldon T."/>
            <person name="Bocker S."/>
            <person name="Voigt K."/>
        </authorList>
    </citation>
    <scope>NUCLEOTIDE SEQUENCE [LARGE SCALE GENOMIC DNA]</scope>
    <source>
        <strain evidence="2">FSU 9682</strain>
    </source>
</reference>
<dbReference type="VEuPathDB" id="FungiDB:LCOR_02329.1"/>
<protein>
    <submittedName>
        <fullName evidence="2">Uncharacterized protein</fullName>
    </submittedName>
</protein>
<gene>
    <name evidence="2" type="ORF">LCOR_02329.1</name>
</gene>
<dbReference type="OrthoDB" id="2281501at2759"/>
<feature type="chain" id="PRO_5001652592" evidence="1">
    <location>
        <begin position="21"/>
        <end position="177"/>
    </location>
</feature>
<dbReference type="EMBL" id="CBTN010000007">
    <property type="protein sequence ID" value="CDH50619.1"/>
    <property type="molecule type" value="Genomic_DNA"/>
</dbReference>